<reference evidence="1 2" key="1">
    <citation type="submission" date="2021-01" db="EMBL/GenBank/DDBJ databases">
        <title>Whole genome shotgun sequence of Cellulomonas phragmiteti NBRC 110785.</title>
        <authorList>
            <person name="Komaki H."/>
            <person name="Tamura T."/>
        </authorList>
    </citation>
    <scope>NUCLEOTIDE SEQUENCE [LARGE SCALE GENOMIC DNA]</scope>
    <source>
        <strain evidence="1 2">NBRC 110785</strain>
    </source>
</reference>
<name>A0ABQ4DND9_9CELL</name>
<sequence>MTRSEPAIFDIVVVDETEESLELEIAGAEAVVLGISEDEVTNEKWFAVQVEGLDVVMLPAGTLTTTGRSVPRTAIYSGETLRVSPDGAVVQHEPEC</sequence>
<organism evidence="1 2">
    <name type="scientific">Cellulomonas phragmiteti</name>
    <dbReference type="NCBI Taxonomy" id="478780"/>
    <lineage>
        <taxon>Bacteria</taxon>
        <taxon>Bacillati</taxon>
        <taxon>Actinomycetota</taxon>
        <taxon>Actinomycetes</taxon>
        <taxon>Micrococcales</taxon>
        <taxon>Cellulomonadaceae</taxon>
        <taxon>Cellulomonas</taxon>
    </lineage>
</organism>
<gene>
    <name evidence="1" type="ORF">Cph01nite_21930</name>
</gene>
<keyword evidence="2" id="KW-1185">Reference proteome</keyword>
<evidence type="ECO:0000313" key="1">
    <source>
        <dbReference type="EMBL" id="GIG40431.1"/>
    </source>
</evidence>
<protein>
    <submittedName>
        <fullName evidence="1">Uncharacterized protein</fullName>
    </submittedName>
</protein>
<dbReference type="EMBL" id="BONP01000011">
    <property type="protein sequence ID" value="GIG40431.1"/>
    <property type="molecule type" value="Genomic_DNA"/>
</dbReference>
<dbReference type="RefSeq" id="WP_203674123.1">
    <property type="nucleotide sequence ID" value="NZ_BONP01000011.1"/>
</dbReference>
<comment type="caution">
    <text evidence="1">The sequence shown here is derived from an EMBL/GenBank/DDBJ whole genome shotgun (WGS) entry which is preliminary data.</text>
</comment>
<proteinExistence type="predicted"/>
<dbReference type="Proteomes" id="UP000614741">
    <property type="component" value="Unassembled WGS sequence"/>
</dbReference>
<accession>A0ABQ4DND9</accession>
<evidence type="ECO:0000313" key="2">
    <source>
        <dbReference type="Proteomes" id="UP000614741"/>
    </source>
</evidence>